<evidence type="ECO:0000256" key="12">
    <source>
        <dbReference type="PROSITE-ProRule" id="PRU00552"/>
    </source>
</evidence>
<dbReference type="GO" id="GO:0016787">
    <property type="term" value="F:hydrolase activity"/>
    <property type="evidence" value="ECO:0007669"/>
    <property type="project" value="UniProtKB-KW"/>
</dbReference>
<evidence type="ECO:0000256" key="2">
    <source>
        <dbReference type="ARBA" id="ARBA00022614"/>
    </source>
</evidence>
<dbReference type="InterPro" id="IPR011545">
    <property type="entry name" value="DEAD/DEAH_box_helicase_dom"/>
</dbReference>
<evidence type="ECO:0000259" key="14">
    <source>
        <dbReference type="PROSITE" id="PS51192"/>
    </source>
</evidence>
<comment type="catalytic activity">
    <reaction evidence="11">
        <text>ATP + H2O = ADP + phosphate + H(+)</text>
        <dbReference type="Rhea" id="RHEA:13065"/>
        <dbReference type="ChEBI" id="CHEBI:15377"/>
        <dbReference type="ChEBI" id="CHEBI:15378"/>
        <dbReference type="ChEBI" id="CHEBI:30616"/>
        <dbReference type="ChEBI" id="CHEBI:43474"/>
        <dbReference type="ChEBI" id="CHEBI:456216"/>
        <dbReference type="EC" id="3.6.4.13"/>
    </reaction>
</comment>
<dbReference type="GO" id="GO:0005524">
    <property type="term" value="F:ATP binding"/>
    <property type="evidence" value="ECO:0007669"/>
    <property type="project" value="UniProtKB-KW"/>
</dbReference>
<gene>
    <name evidence="17" type="ORF">AKAME5_000889000</name>
</gene>
<dbReference type="GO" id="GO:0009966">
    <property type="term" value="P:regulation of signal transduction"/>
    <property type="evidence" value="ECO:0007669"/>
    <property type="project" value="UniProtKB-ARBA"/>
</dbReference>
<keyword evidence="18" id="KW-1185">Reference proteome</keyword>
<name>A0AAD3R671_LATJO</name>
<feature type="compositionally biased region" description="Basic residues" evidence="13">
    <location>
        <begin position="661"/>
        <end position="670"/>
    </location>
</feature>
<organism evidence="17 18">
    <name type="scientific">Lates japonicus</name>
    <name type="common">Japanese lates</name>
    <dbReference type="NCBI Taxonomy" id="270547"/>
    <lineage>
        <taxon>Eukaryota</taxon>
        <taxon>Metazoa</taxon>
        <taxon>Chordata</taxon>
        <taxon>Craniata</taxon>
        <taxon>Vertebrata</taxon>
        <taxon>Euteleostomi</taxon>
        <taxon>Actinopterygii</taxon>
        <taxon>Neopterygii</taxon>
        <taxon>Teleostei</taxon>
        <taxon>Neoteleostei</taxon>
        <taxon>Acanthomorphata</taxon>
        <taxon>Carangaria</taxon>
        <taxon>Carangaria incertae sedis</taxon>
        <taxon>Centropomidae</taxon>
        <taxon>Lates</taxon>
    </lineage>
</organism>
<dbReference type="FunFam" id="3.40.50.300:FF:000160">
    <property type="entry name" value="ATP-dependent RNA helicase DDX3X"/>
    <property type="match status" value="1"/>
</dbReference>
<evidence type="ECO:0000256" key="1">
    <source>
        <dbReference type="ARBA" id="ARBA00012552"/>
    </source>
</evidence>
<dbReference type="PROSITE" id="PS51192">
    <property type="entry name" value="HELICASE_ATP_BIND_1"/>
    <property type="match status" value="1"/>
</dbReference>
<dbReference type="InterPro" id="IPR014014">
    <property type="entry name" value="RNA_helicase_DEAD_Q_motif"/>
</dbReference>
<dbReference type="SUPFAM" id="SSF52540">
    <property type="entry name" value="P-loop containing nucleoside triphosphate hydrolases"/>
    <property type="match status" value="1"/>
</dbReference>
<evidence type="ECO:0000256" key="7">
    <source>
        <dbReference type="ARBA" id="ARBA00022806"/>
    </source>
</evidence>
<dbReference type="Pfam" id="PF00271">
    <property type="entry name" value="Helicase_C"/>
    <property type="match status" value="1"/>
</dbReference>
<evidence type="ECO:0000313" key="17">
    <source>
        <dbReference type="EMBL" id="GLD56566.1"/>
    </source>
</evidence>
<evidence type="ECO:0000256" key="8">
    <source>
        <dbReference type="ARBA" id="ARBA00022840"/>
    </source>
</evidence>
<evidence type="ECO:0000256" key="9">
    <source>
        <dbReference type="ARBA" id="ARBA00022884"/>
    </source>
</evidence>
<comment type="caution">
    <text evidence="17">The sequence shown here is derived from an EMBL/GenBank/DDBJ whole genome shotgun (WGS) entry which is preliminary data.</text>
</comment>
<dbReference type="Pfam" id="PF13855">
    <property type="entry name" value="LRR_8"/>
    <property type="match status" value="2"/>
</dbReference>
<evidence type="ECO:0000256" key="4">
    <source>
        <dbReference type="ARBA" id="ARBA00022737"/>
    </source>
</evidence>
<evidence type="ECO:0000313" key="18">
    <source>
        <dbReference type="Proteomes" id="UP001279410"/>
    </source>
</evidence>
<feature type="short sequence motif" description="Q motif" evidence="12">
    <location>
        <begin position="239"/>
        <end position="267"/>
    </location>
</feature>
<dbReference type="SMART" id="SM00487">
    <property type="entry name" value="DEXDc"/>
    <property type="match status" value="1"/>
</dbReference>
<feature type="domain" description="DEAD-box RNA helicase Q" evidence="16">
    <location>
        <begin position="239"/>
        <end position="267"/>
    </location>
</feature>
<comment type="similarity">
    <text evidence="10">Belongs to the DEAD box helicase family. DDX3/DED1 subfamily.</text>
</comment>
<proteinExistence type="inferred from homology"/>
<dbReference type="SMART" id="SM00490">
    <property type="entry name" value="HELICc"/>
    <property type="match status" value="1"/>
</dbReference>
<dbReference type="EMBL" id="BRZM01000026">
    <property type="protein sequence ID" value="GLD56566.1"/>
    <property type="molecule type" value="Genomic_DNA"/>
</dbReference>
<sequence>MSHVVIDNPHGLDQQLAALDLNSADGQGGGTGRRYIPPHLRNKDASKNAGNAYSAGRQCGYSVAPVNLYSPGWDGGRSNGFVNGYHDNRTNGGFGGRGPPRNDRGGRGAYRGNRGGGSFNQPLQNAGFGSYENKDGGWGGPPRDAAYNSFGGRSDRSKSAFFNDRGAGSRGRYERGGFAGGGNSRWVEDARDDDWSKPTAPNERLEHELFSGSNTGINFEKYDDIPVEATGSNCPPHIESFHDVDMGEIIMGNITLSRYTRPTPVQKHAIPIIKSKRDLMACAQTGSGKTAAFLLPVLSQIYTDGPGDALQAAKNNGQENGRYGRRKQYPLSLVLAPTRELALQIYDEARKFAYRSRVRPCVVYGGADIGQQIRDLERGCHLLVATPGRLVDMMERGKIGLDYCNYLVLDEADRMLDMGFEPQIRRIVEQDTMPPKGIRQTMMFSATFPKEIQILARDFLEDYIFLAVGRVGSTSENITQKVVWVEETDKRSFLLDLLNATVIPSEVQENVTEAPEKPGKDSLTLVFVETKKGADALEDFLYHEGYACTSIHGDRSQRDREEALHHFRSGRCPILVATAVAARGLDISNVKHVINFDLPSDIEEYVHRIGRTGRVGNLGLATSFFNDKNSNITKDLLDILVEAKQEVPSWLESLAYEHQHKSSNRGRSKRFSGGFGARDYRQTSGGSGNFSSNRAGRNTGGHGGNRGFGGGGFGGNFYSNDGYGGNYSHSGSVDWKCSTTQRKVTSTCNAPETAEIRTPQISVLCLLPQAVLARWACVRACPASCSCTQEKSCSVLCDRSGLAELPKEFPCEASAINLDKNRLKFLSERAFGTLPSLKSLSLDHNNISFITPGAFKGLSNLVELKMAHNEYISYLHTRTFTGLKKLVRLDLSDCNLFNIPDRIFIEQTALKELLCFQNNFRRIPGAFRGMENLTHIYLERNKIEAVAYNSLLGLGSLKYLNLQENRINVIHDQAFQDLVRLENFYLNDNLLSDLPRLAFKGLSRLKMLNLGGNQLTNVSKTWFSDLVELAAPLLQDTPITKGLYSLPLSAR</sequence>
<evidence type="ECO:0000259" key="15">
    <source>
        <dbReference type="PROSITE" id="PS51194"/>
    </source>
</evidence>
<dbReference type="InterPro" id="IPR003591">
    <property type="entry name" value="Leu-rich_rpt_typical-subtyp"/>
</dbReference>
<dbReference type="SMART" id="SM00369">
    <property type="entry name" value="LRR_TYP"/>
    <property type="match status" value="7"/>
</dbReference>
<dbReference type="Proteomes" id="UP001279410">
    <property type="component" value="Unassembled WGS sequence"/>
</dbReference>
<keyword evidence="6" id="KW-0378">Hydrolase</keyword>
<keyword evidence="4" id="KW-0677">Repeat</keyword>
<feature type="region of interest" description="Disordered" evidence="13">
    <location>
        <begin position="658"/>
        <end position="703"/>
    </location>
</feature>
<dbReference type="GO" id="GO:0003723">
    <property type="term" value="F:RNA binding"/>
    <property type="evidence" value="ECO:0007669"/>
    <property type="project" value="UniProtKB-KW"/>
</dbReference>
<dbReference type="PANTHER" id="PTHR47958">
    <property type="entry name" value="ATP-DEPENDENT RNA HELICASE DBP3"/>
    <property type="match status" value="1"/>
</dbReference>
<feature type="non-terminal residue" evidence="17">
    <location>
        <position position="1051"/>
    </location>
</feature>
<accession>A0AAD3R671</accession>
<dbReference type="Gene3D" id="3.80.10.10">
    <property type="entry name" value="Ribonuclease Inhibitor"/>
    <property type="match status" value="1"/>
</dbReference>
<evidence type="ECO:0000259" key="16">
    <source>
        <dbReference type="PROSITE" id="PS51195"/>
    </source>
</evidence>
<feature type="region of interest" description="Disordered" evidence="13">
    <location>
        <begin position="90"/>
        <end position="200"/>
    </location>
</feature>
<evidence type="ECO:0000256" key="5">
    <source>
        <dbReference type="ARBA" id="ARBA00022741"/>
    </source>
</evidence>
<evidence type="ECO:0000256" key="3">
    <source>
        <dbReference type="ARBA" id="ARBA00022729"/>
    </source>
</evidence>
<dbReference type="InterPro" id="IPR001650">
    <property type="entry name" value="Helicase_C-like"/>
</dbReference>
<dbReference type="SMART" id="SM00013">
    <property type="entry name" value="LRRNT"/>
    <property type="match status" value="1"/>
</dbReference>
<dbReference type="FunFam" id="3.40.50.300:FF:000008">
    <property type="entry name" value="ATP-dependent RNA helicase RhlB"/>
    <property type="match status" value="1"/>
</dbReference>
<dbReference type="GO" id="GO:0003724">
    <property type="term" value="F:RNA helicase activity"/>
    <property type="evidence" value="ECO:0007669"/>
    <property type="project" value="UniProtKB-EC"/>
</dbReference>
<feature type="domain" description="Helicase C-terminal" evidence="15">
    <location>
        <begin position="506"/>
        <end position="655"/>
    </location>
</feature>
<feature type="compositionally biased region" description="Gly residues" evidence="13">
    <location>
        <begin position="107"/>
        <end position="118"/>
    </location>
</feature>
<dbReference type="InterPro" id="IPR032675">
    <property type="entry name" value="LRR_dom_sf"/>
</dbReference>
<feature type="compositionally biased region" description="Basic and acidic residues" evidence="13">
    <location>
        <begin position="186"/>
        <end position="196"/>
    </location>
</feature>
<keyword evidence="8" id="KW-0067">ATP-binding</keyword>
<dbReference type="PROSITE" id="PS51195">
    <property type="entry name" value="Q_MOTIF"/>
    <property type="match status" value="1"/>
</dbReference>
<dbReference type="FunFam" id="3.80.10.10:FF:000172">
    <property type="entry name" value="Nyctalopin"/>
    <property type="match status" value="1"/>
</dbReference>
<evidence type="ECO:0000256" key="13">
    <source>
        <dbReference type="SAM" id="MobiDB-lite"/>
    </source>
</evidence>
<protein>
    <recommendedName>
        <fullName evidence="1">RNA helicase</fullName>
        <ecNumber evidence="1">3.6.4.13</ecNumber>
    </recommendedName>
</protein>
<evidence type="ECO:0000256" key="10">
    <source>
        <dbReference type="ARBA" id="ARBA00024358"/>
    </source>
</evidence>
<keyword evidence="2" id="KW-0433">Leucine-rich repeat</keyword>
<dbReference type="PROSITE" id="PS51194">
    <property type="entry name" value="HELICASE_CTER"/>
    <property type="match status" value="1"/>
</dbReference>
<keyword evidence="7 17" id="KW-0347">Helicase</keyword>
<dbReference type="EC" id="3.6.4.13" evidence="1"/>
<keyword evidence="5" id="KW-0547">Nucleotide-binding</keyword>
<feature type="domain" description="Helicase ATP-binding" evidence="14">
    <location>
        <begin position="270"/>
        <end position="466"/>
    </location>
</feature>
<dbReference type="SUPFAM" id="SSF52058">
    <property type="entry name" value="L domain-like"/>
    <property type="match status" value="1"/>
</dbReference>
<dbReference type="InterPro" id="IPR001611">
    <property type="entry name" value="Leu-rich_rpt"/>
</dbReference>
<keyword evidence="3" id="KW-0732">Signal</keyword>
<reference evidence="17" key="1">
    <citation type="submission" date="2022-08" db="EMBL/GenBank/DDBJ databases">
        <title>Genome sequencing of akame (Lates japonicus).</title>
        <authorList>
            <person name="Hashiguchi Y."/>
            <person name="Takahashi H."/>
        </authorList>
    </citation>
    <scope>NUCLEOTIDE SEQUENCE</scope>
    <source>
        <strain evidence="17">Kochi</strain>
    </source>
</reference>
<evidence type="ECO:0000256" key="11">
    <source>
        <dbReference type="ARBA" id="ARBA00047984"/>
    </source>
</evidence>
<dbReference type="Pfam" id="PF00270">
    <property type="entry name" value="DEAD"/>
    <property type="match status" value="1"/>
</dbReference>
<dbReference type="PROSITE" id="PS00039">
    <property type="entry name" value="DEAD_ATP_HELICASE"/>
    <property type="match status" value="1"/>
</dbReference>
<dbReference type="CDD" id="cd18051">
    <property type="entry name" value="DEADc_DDX3"/>
    <property type="match status" value="1"/>
</dbReference>
<dbReference type="AlphaFoldDB" id="A0AAD3R671"/>
<dbReference type="InterPro" id="IPR000629">
    <property type="entry name" value="RNA-helicase_DEAD-box_CS"/>
</dbReference>
<dbReference type="InterPro" id="IPR000372">
    <property type="entry name" value="LRRNT"/>
</dbReference>
<dbReference type="CDD" id="cd18787">
    <property type="entry name" value="SF2_C_DEAD"/>
    <property type="match status" value="1"/>
</dbReference>
<dbReference type="PROSITE" id="PS51450">
    <property type="entry name" value="LRR"/>
    <property type="match status" value="2"/>
</dbReference>
<dbReference type="InterPro" id="IPR014001">
    <property type="entry name" value="Helicase_ATP-bd"/>
</dbReference>
<dbReference type="Gene3D" id="3.40.50.300">
    <property type="entry name" value="P-loop containing nucleotide triphosphate hydrolases"/>
    <property type="match status" value="2"/>
</dbReference>
<evidence type="ECO:0000256" key="6">
    <source>
        <dbReference type="ARBA" id="ARBA00022801"/>
    </source>
</evidence>
<dbReference type="InterPro" id="IPR027417">
    <property type="entry name" value="P-loop_NTPase"/>
</dbReference>
<keyword evidence="9" id="KW-0694">RNA-binding</keyword>